<protein>
    <submittedName>
        <fullName evidence="2">Uncharacterized protein</fullName>
    </submittedName>
</protein>
<keyword evidence="1" id="KW-0472">Membrane</keyword>
<organism evidence="2 3">
    <name type="scientific">Choiromyces venosus 120613-1</name>
    <dbReference type="NCBI Taxonomy" id="1336337"/>
    <lineage>
        <taxon>Eukaryota</taxon>
        <taxon>Fungi</taxon>
        <taxon>Dikarya</taxon>
        <taxon>Ascomycota</taxon>
        <taxon>Pezizomycotina</taxon>
        <taxon>Pezizomycetes</taxon>
        <taxon>Pezizales</taxon>
        <taxon>Tuberaceae</taxon>
        <taxon>Choiromyces</taxon>
    </lineage>
</organism>
<name>A0A3N4JAC6_9PEZI</name>
<feature type="transmembrane region" description="Helical" evidence="1">
    <location>
        <begin position="42"/>
        <end position="62"/>
    </location>
</feature>
<evidence type="ECO:0000313" key="3">
    <source>
        <dbReference type="Proteomes" id="UP000276215"/>
    </source>
</evidence>
<gene>
    <name evidence="2" type="ORF">L873DRAFT_1441577</name>
</gene>
<accession>A0A3N4JAC6</accession>
<reference evidence="2 3" key="1">
    <citation type="journal article" date="2018" name="Nat. Ecol. Evol.">
        <title>Pezizomycetes genomes reveal the molecular basis of ectomycorrhizal truffle lifestyle.</title>
        <authorList>
            <person name="Murat C."/>
            <person name="Payen T."/>
            <person name="Noel B."/>
            <person name="Kuo A."/>
            <person name="Morin E."/>
            <person name="Chen J."/>
            <person name="Kohler A."/>
            <person name="Krizsan K."/>
            <person name="Balestrini R."/>
            <person name="Da Silva C."/>
            <person name="Montanini B."/>
            <person name="Hainaut M."/>
            <person name="Levati E."/>
            <person name="Barry K.W."/>
            <person name="Belfiori B."/>
            <person name="Cichocki N."/>
            <person name="Clum A."/>
            <person name="Dockter R.B."/>
            <person name="Fauchery L."/>
            <person name="Guy J."/>
            <person name="Iotti M."/>
            <person name="Le Tacon F."/>
            <person name="Lindquist E.A."/>
            <person name="Lipzen A."/>
            <person name="Malagnac F."/>
            <person name="Mello A."/>
            <person name="Molinier V."/>
            <person name="Miyauchi S."/>
            <person name="Poulain J."/>
            <person name="Riccioni C."/>
            <person name="Rubini A."/>
            <person name="Sitrit Y."/>
            <person name="Splivallo R."/>
            <person name="Traeger S."/>
            <person name="Wang M."/>
            <person name="Zifcakova L."/>
            <person name="Wipf D."/>
            <person name="Zambonelli A."/>
            <person name="Paolocci F."/>
            <person name="Nowrousian M."/>
            <person name="Ottonello S."/>
            <person name="Baldrian P."/>
            <person name="Spatafora J.W."/>
            <person name="Henrissat B."/>
            <person name="Nagy L.G."/>
            <person name="Aury J.M."/>
            <person name="Wincker P."/>
            <person name="Grigoriev I.V."/>
            <person name="Bonfante P."/>
            <person name="Martin F.M."/>
        </authorList>
    </citation>
    <scope>NUCLEOTIDE SEQUENCE [LARGE SCALE GENOMIC DNA]</scope>
    <source>
        <strain evidence="2 3">120613-1</strain>
    </source>
</reference>
<keyword evidence="3" id="KW-1185">Reference proteome</keyword>
<proteinExistence type="predicted"/>
<dbReference type="AlphaFoldDB" id="A0A3N4JAC6"/>
<keyword evidence="1" id="KW-1133">Transmembrane helix</keyword>
<dbReference type="Proteomes" id="UP000276215">
    <property type="component" value="Unassembled WGS sequence"/>
</dbReference>
<evidence type="ECO:0000313" key="2">
    <source>
        <dbReference type="EMBL" id="RPA94267.1"/>
    </source>
</evidence>
<dbReference type="EMBL" id="ML120439">
    <property type="protein sequence ID" value="RPA94267.1"/>
    <property type="molecule type" value="Genomic_DNA"/>
</dbReference>
<sequence>MEEKMALYHTTVPILCGQSLTLKTPIWSSYCATREPMMVSGWVFFILFVLSYLIITTCFRGFPFQPLLRPNSNVFLALNLYNFSPS</sequence>
<evidence type="ECO:0000256" key="1">
    <source>
        <dbReference type="SAM" id="Phobius"/>
    </source>
</evidence>
<keyword evidence="1" id="KW-0812">Transmembrane</keyword>